<organism evidence="2 3">
    <name type="scientific">Botryosphaeria dothidea</name>
    <dbReference type="NCBI Taxonomy" id="55169"/>
    <lineage>
        <taxon>Eukaryota</taxon>
        <taxon>Fungi</taxon>
        <taxon>Dikarya</taxon>
        <taxon>Ascomycota</taxon>
        <taxon>Pezizomycotina</taxon>
        <taxon>Dothideomycetes</taxon>
        <taxon>Dothideomycetes incertae sedis</taxon>
        <taxon>Botryosphaeriales</taxon>
        <taxon>Botryosphaeriaceae</taxon>
        <taxon>Botryosphaeria</taxon>
    </lineage>
</organism>
<sequence>MSDNSDRNEACVEMEPLGDPLILYQGGNHTFSSNTDEPSTLLDSDQTSHFHGWQPEQHNGSTINSSDGSSTDDGQIPQQDWAATSIDLFLSDPSWDIEAALFPTPTL</sequence>
<proteinExistence type="predicted"/>
<gene>
    <name evidence="2" type="ORF">GTA08_BOTSDO12867</name>
</gene>
<name>A0A8H4J2H2_9PEZI</name>
<evidence type="ECO:0000313" key="2">
    <source>
        <dbReference type="EMBL" id="KAF4311551.1"/>
    </source>
</evidence>
<reference evidence="2" key="1">
    <citation type="submission" date="2020-04" db="EMBL/GenBank/DDBJ databases">
        <title>Genome Assembly and Annotation of Botryosphaeria dothidea sdau 11-99, a Latent Pathogen of Apple Fruit Ring Rot in China.</title>
        <authorList>
            <person name="Yu C."/>
            <person name="Diao Y."/>
            <person name="Lu Q."/>
            <person name="Zhao J."/>
            <person name="Cui S."/>
            <person name="Peng C."/>
            <person name="He B."/>
            <person name="Liu H."/>
        </authorList>
    </citation>
    <scope>NUCLEOTIDE SEQUENCE [LARGE SCALE GENOMIC DNA]</scope>
    <source>
        <strain evidence="2">Sdau11-99</strain>
    </source>
</reference>
<dbReference type="AlphaFoldDB" id="A0A8H4J2H2"/>
<protein>
    <submittedName>
        <fullName evidence="2">Uncharacterized protein</fullName>
    </submittedName>
</protein>
<comment type="caution">
    <text evidence="2">The sequence shown here is derived from an EMBL/GenBank/DDBJ whole genome shotgun (WGS) entry which is preliminary data.</text>
</comment>
<feature type="compositionally biased region" description="Polar residues" evidence="1">
    <location>
        <begin position="56"/>
        <end position="77"/>
    </location>
</feature>
<keyword evidence="3" id="KW-1185">Reference proteome</keyword>
<dbReference type="Proteomes" id="UP000572817">
    <property type="component" value="Unassembled WGS sequence"/>
</dbReference>
<dbReference type="EMBL" id="WWBZ02000009">
    <property type="protein sequence ID" value="KAF4311551.1"/>
    <property type="molecule type" value="Genomic_DNA"/>
</dbReference>
<evidence type="ECO:0000313" key="3">
    <source>
        <dbReference type="Proteomes" id="UP000572817"/>
    </source>
</evidence>
<evidence type="ECO:0000256" key="1">
    <source>
        <dbReference type="SAM" id="MobiDB-lite"/>
    </source>
</evidence>
<accession>A0A8H4J2H2</accession>
<feature type="compositionally biased region" description="Polar residues" evidence="1">
    <location>
        <begin position="27"/>
        <end position="49"/>
    </location>
</feature>
<feature type="region of interest" description="Disordered" evidence="1">
    <location>
        <begin position="23"/>
        <end position="77"/>
    </location>
</feature>